<dbReference type="EMBL" id="BFAA01003211">
    <property type="protein sequence ID" value="GCB69571.1"/>
    <property type="molecule type" value="Genomic_DNA"/>
</dbReference>
<evidence type="ECO:0000256" key="1">
    <source>
        <dbReference type="SAM" id="MobiDB-lite"/>
    </source>
</evidence>
<dbReference type="Pfam" id="PF04814">
    <property type="entry name" value="HNF-1_N"/>
    <property type="match status" value="1"/>
</dbReference>
<dbReference type="STRING" id="75743.A0A401P8T8"/>
<feature type="region of interest" description="Disordered" evidence="1">
    <location>
        <begin position="33"/>
        <end position="87"/>
    </location>
</feature>
<dbReference type="GO" id="GO:0031016">
    <property type="term" value="P:pancreas development"/>
    <property type="evidence" value="ECO:0007669"/>
    <property type="project" value="InterPro"/>
</dbReference>
<dbReference type="GO" id="GO:0000981">
    <property type="term" value="F:DNA-binding transcription factor activity, RNA polymerase II-specific"/>
    <property type="evidence" value="ECO:0007669"/>
    <property type="project" value="TreeGrafter"/>
</dbReference>
<dbReference type="GO" id="GO:0005634">
    <property type="term" value="C:nucleus"/>
    <property type="evidence" value="ECO:0007669"/>
    <property type="project" value="InterPro"/>
</dbReference>
<feature type="compositionally biased region" description="Basic and acidic residues" evidence="1">
    <location>
        <begin position="33"/>
        <end position="43"/>
    </location>
</feature>
<dbReference type="OrthoDB" id="10069265at2759"/>
<protein>
    <recommendedName>
        <fullName evidence="2">HNF-p1 domain-containing protein</fullName>
    </recommendedName>
</protein>
<dbReference type="OMA" id="HVEGCYS"/>
<evidence type="ECO:0000313" key="3">
    <source>
        <dbReference type="EMBL" id="GCB69571.1"/>
    </source>
</evidence>
<feature type="domain" description="HNF-p1" evidence="2">
    <location>
        <begin position="1"/>
        <end position="32"/>
    </location>
</feature>
<dbReference type="InterPro" id="IPR044866">
    <property type="entry name" value="HNF_P1"/>
</dbReference>
<reference evidence="3 4" key="1">
    <citation type="journal article" date="2018" name="Nat. Ecol. Evol.">
        <title>Shark genomes provide insights into elasmobranch evolution and the origin of vertebrates.</title>
        <authorList>
            <person name="Hara Y"/>
            <person name="Yamaguchi K"/>
            <person name="Onimaru K"/>
            <person name="Kadota M"/>
            <person name="Koyanagi M"/>
            <person name="Keeley SD"/>
            <person name="Tatsumi K"/>
            <person name="Tanaka K"/>
            <person name="Motone F"/>
            <person name="Kageyama Y"/>
            <person name="Nozu R"/>
            <person name="Adachi N"/>
            <person name="Nishimura O"/>
            <person name="Nakagawa R"/>
            <person name="Tanegashima C"/>
            <person name="Kiyatake I"/>
            <person name="Matsumoto R"/>
            <person name="Murakumo K"/>
            <person name="Nishida K"/>
            <person name="Terakita A"/>
            <person name="Kuratani S"/>
            <person name="Sato K"/>
            <person name="Hyodo S Kuraku.S."/>
        </authorList>
    </citation>
    <scope>NUCLEOTIDE SEQUENCE [LARGE SCALE GENOMIC DNA]</scope>
</reference>
<dbReference type="InterPro" id="IPR023219">
    <property type="entry name" value="HNF1_dimer_N_dom_sf"/>
</dbReference>
<organism evidence="3 4">
    <name type="scientific">Scyliorhinus torazame</name>
    <name type="common">Cloudy catshark</name>
    <name type="synonym">Catulus torazame</name>
    <dbReference type="NCBI Taxonomy" id="75743"/>
    <lineage>
        <taxon>Eukaryota</taxon>
        <taxon>Metazoa</taxon>
        <taxon>Chordata</taxon>
        <taxon>Craniata</taxon>
        <taxon>Vertebrata</taxon>
        <taxon>Chondrichthyes</taxon>
        <taxon>Elasmobranchii</taxon>
        <taxon>Galeomorphii</taxon>
        <taxon>Galeoidea</taxon>
        <taxon>Carcharhiniformes</taxon>
        <taxon>Scyliorhinidae</taxon>
        <taxon>Scyliorhinus</taxon>
    </lineage>
</organism>
<keyword evidence="4" id="KW-1185">Reference proteome</keyword>
<evidence type="ECO:0000313" key="4">
    <source>
        <dbReference type="Proteomes" id="UP000288216"/>
    </source>
</evidence>
<dbReference type="AlphaFoldDB" id="A0A401P8T8"/>
<dbReference type="GO" id="GO:0000978">
    <property type="term" value="F:RNA polymerase II cis-regulatory region sequence-specific DNA binding"/>
    <property type="evidence" value="ECO:0007669"/>
    <property type="project" value="TreeGrafter"/>
</dbReference>
<comment type="caution">
    <text evidence="3">The sequence shown here is derived from an EMBL/GenBank/DDBJ whole genome shotgun (WGS) entry which is preliminary data.</text>
</comment>
<dbReference type="PANTHER" id="PTHR11568">
    <property type="entry name" value="HEPATOCYTE NUCLEAR FACTOR 1"/>
    <property type="match status" value="1"/>
</dbReference>
<dbReference type="SUPFAM" id="SSF100957">
    <property type="entry name" value="Dimerization cofactor of HNF-1 alpha"/>
    <property type="match status" value="1"/>
</dbReference>
<dbReference type="GO" id="GO:0045893">
    <property type="term" value="P:positive regulation of DNA-templated transcription"/>
    <property type="evidence" value="ECO:0007669"/>
    <property type="project" value="InterPro"/>
</dbReference>
<dbReference type="GO" id="GO:0030073">
    <property type="term" value="P:insulin secretion"/>
    <property type="evidence" value="ECO:0007669"/>
    <property type="project" value="InterPro"/>
</dbReference>
<dbReference type="PANTHER" id="PTHR11568:SF1">
    <property type="entry name" value="HEPATOCYTE NUCLEAR FACTOR 1-BETA-LIKE ISOFORM X1"/>
    <property type="match status" value="1"/>
</dbReference>
<dbReference type="PROSITE" id="PS51937">
    <property type="entry name" value="HNF_P1"/>
    <property type="match status" value="1"/>
</dbReference>
<dbReference type="InterPro" id="IPR006899">
    <property type="entry name" value="HNF-1_N"/>
</dbReference>
<sequence length="114" mass="12271">MVTRLTALQQELMNALVDSGLSRETLIEALQELEPRQPVKTEETQGAAVSLLPNDGSKGEALPALANGHHPDKLSGDESSEDGDYDTPAILKELVNLSPEEAAQQRAIVDQLLQ</sequence>
<name>A0A401P8T8_SCYTO</name>
<gene>
    <name evidence="3" type="ORF">scyTo_0008410</name>
</gene>
<evidence type="ECO:0000259" key="2">
    <source>
        <dbReference type="PROSITE" id="PS51937"/>
    </source>
</evidence>
<dbReference type="Proteomes" id="UP000288216">
    <property type="component" value="Unassembled WGS sequence"/>
</dbReference>
<proteinExistence type="predicted"/>
<accession>A0A401P8T8</accession>
<dbReference type="GO" id="GO:0001889">
    <property type="term" value="P:liver development"/>
    <property type="evidence" value="ECO:0007669"/>
    <property type="project" value="InterPro"/>
</dbReference>
<dbReference type="InterPro" id="IPR039066">
    <property type="entry name" value="HNF-1"/>
</dbReference>